<keyword evidence="1" id="KW-0812">Transmembrane</keyword>
<comment type="caution">
    <text evidence="2">The sequence shown here is derived from an EMBL/GenBank/DDBJ whole genome shotgun (WGS) entry which is preliminary data.</text>
</comment>
<dbReference type="InterPro" id="IPR036390">
    <property type="entry name" value="WH_DNA-bd_sf"/>
</dbReference>
<accession>A0A2M6WL97</accession>
<protein>
    <recommendedName>
        <fullName evidence="4">ArnR1-like winged helix-turn-helix domain-containing protein</fullName>
    </recommendedName>
</protein>
<dbReference type="SUPFAM" id="SSF46785">
    <property type="entry name" value="Winged helix' DNA-binding domain"/>
    <property type="match status" value="1"/>
</dbReference>
<evidence type="ECO:0008006" key="4">
    <source>
        <dbReference type="Google" id="ProtNLM"/>
    </source>
</evidence>
<proteinExistence type="predicted"/>
<evidence type="ECO:0000313" key="3">
    <source>
        <dbReference type="Proteomes" id="UP000229335"/>
    </source>
</evidence>
<keyword evidence="1" id="KW-1133">Transmembrane helix</keyword>
<gene>
    <name evidence="2" type="ORF">COU00_03940</name>
</gene>
<organism evidence="2 3">
    <name type="scientific">Candidatus Falkowbacteria bacterium CG10_big_fil_rev_8_21_14_0_10_43_11</name>
    <dbReference type="NCBI Taxonomy" id="1974568"/>
    <lineage>
        <taxon>Bacteria</taxon>
        <taxon>Candidatus Falkowiibacteriota</taxon>
    </lineage>
</organism>
<sequence length="121" mass="14222">MIIKYIIPIISIAGLFIFINWLRKSRKKLRLRRKILKIIFNFGDSMDKEKIAQSLATQKIIAPKDLMLFLWTMSTDGLLEKIQKRKEWMFSLTEAGKKLLPKQKKEIILEAEMLSKGGEKR</sequence>
<feature type="transmembrane region" description="Helical" evidence="1">
    <location>
        <begin position="6"/>
        <end position="23"/>
    </location>
</feature>
<dbReference type="AlphaFoldDB" id="A0A2M6WL97"/>
<name>A0A2M6WL97_9BACT</name>
<evidence type="ECO:0000313" key="2">
    <source>
        <dbReference type="EMBL" id="PIT93526.1"/>
    </source>
</evidence>
<evidence type="ECO:0000256" key="1">
    <source>
        <dbReference type="SAM" id="Phobius"/>
    </source>
</evidence>
<reference evidence="3" key="1">
    <citation type="submission" date="2017-09" db="EMBL/GenBank/DDBJ databases">
        <title>Depth-based differentiation of microbial function through sediment-hosted aquifers and enrichment of novel symbionts in the deep terrestrial subsurface.</title>
        <authorList>
            <person name="Probst A.J."/>
            <person name="Ladd B."/>
            <person name="Jarett J.K."/>
            <person name="Geller-Mcgrath D.E."/>
            <person name="Sieber C.M.K."/>
            <person name="Emerson J.B."/>
            <person name="Anantharaman K."/>
            <person name="Thomas B.C."/>
            <person name="Malmstrom R."/>
            <person name="Stieglmeier M."/>
            <person name="Klingl A."/>
            <person name="Woyke T."/>
            <person name="Ryan C.M."/>
            <person name="Banfield J.F."/>
        </authorList>
    </citation>
    <scope>NUCLEOTIDE SEQUENCE [LARGE SCALE GENOMIC DNA]</scope>
</reference>
<keyword evidence="1" id="KW-0472">Membrane</keyword>
<dbReference type="EMBL" id="PFAS01000070">
    <property type="protein sequence ID" value="PIT93526.1"/>
    <property type="molecule type" value="Genomic_DNA"/>
</dbReference>
<dbReference type="Proteomes" id="UP000229335">
    <property type="component" value="Unassembled WGS sequence"/>
</dbReference>